<accession>A0A9J6B143</accession>
<dbReference type="Proteomes" id="UP000824120">
    <property type="component" value="Chromosome 1"/>
</dbReference>
<dbReference type="AlphaFoldDB" id="A0A9J6B143"/>
<dbReference type="EMBL" id="JACXVP010000001">
    <property type="protein sequence ID" value="KAG5630087.1"/>
    <property type="molecule type" value="Genomic_DNA"/>
</dbReference>
<comment type="caution">
    <text evidence="1">The sequence shown here is derived from an EMBL/GenBank/DDBJ whole genome shotgun (WGS) entry which is preliminary data.</text>
</comment>
<evidence type="ECO:0000313" key="1">
    <source>
        <dbReference type="EMBL" id="KAG5630087.1"/>
    </source>
</evidence>
<sequence>MSLHGDFDDENLKVSIVFNATRNLKGQKLILRRTKVQSRGQFSNQDQPFKIMAIGPNHSCGNQRNNKTIGSEFLAKKYEEEFRIN</sequence>
<keyword evidence="2" id="KW-1185">Reference proteome</keyword>
<protein>
    <submittedName>
        <fullName evidence="1">Uncharacterized protein</fullName>
    </submittedName>
</protein>
<organism evidence="1 2">
    <name type="scientific">Solanum commersonii</name>
    <name type="common">Commerson's wild potato</name>
    <name type="synonym">Commerson's nightshade</name>
    <dbReference type="NCBI Taxonomy" id="4109"/>
    <lineage>
        <taxon>Eukaryota</taxon>
        <taxon>Viridiplantae</taxon>
        <taxon>Streptophyta</taxon>
        <taxon>Embryophyta</taxon>
        <taxon>Tracheophyta</taxon>
        <taxon>Spermatophyta</taxon>
        <taxon>Magnoliopsida</taxon>
        <taxon>eudicotyledons</taxon>
        <taxon>Gunneridae</taxon>
        <taxon>Pentapetalae</taxon>
        <taxon>asterids</taxon>
        <taxon>lamiids</taxon>
        <taxon>Solanales</taxon>
        <taxon>Solanaceae</taxon>
        <taxon>Solanoideae</taxon>
        <taxon>Solaneae</taxon>
        <taxon>Solanum</taxon>
    </lineage>
</organism>
<name>A0A9J6B143_SOLCO</name>
<reference evidence="1 2" key="1">
    <citation type="submission" date="2020-09" db="EMBL/GenBank/DDBJ databases">
        <title>De no assembly of potato wild relative species, Solanum commersonii.</title>
        <authorList>
            <person name="Cho K."/>
        </authorList>
    </citation>
    <scope>NUCLEOTIDE SEQUENCE [LARGE SCALE GENOMIC DNA]</scope>
    <source>
        <strain evidence="1">LZ3.2</strain>
        <tissue evidence="1">Leaf</tissue>
    </source>
</reference>
<evidence type="ECO:0000313" key="2">
    <source>
        <dbReference type="Proteomes" id="UP000824120"/>
    </source>
</evidence>
<dbReference type="OrthoDB" id="1304678at2759"/>
<proteinExistence type="predicted"/>
<gene>
    <name evidence="1" type="ORF">H5410_001804</name>
</gene>